<dbReference type="Proteomes" id="UP000012960">
    <property type="component" value="Unplaced"/>
</dbReference>
<reference evidence="1" key="1">
    <citation type="submission" date="2021-05" db="UniProtKB">
        <authorList>
            <consortium name="EnsemblPlants"/>
        </authorList>
    </citation>
    <scope>IDENTIFICATION</scope>
    <source>
        <strain evidence="1">subsp. malaccensis</strain>
    </source>
</reference>
<proteinExistence type="predicted"/>
<evidence type="ECO:0000313" key="2">
    <source>
        <dbReference type="Proteomes" id="UP000012960"/>
    </source>
</evidence>
<organism evidence="1 2">
    <name type="scientific">Musa acuminata subsp. malaccensis</name>
    <name type="common">Wild banana</name>
    <name type="synonym">Musa malaccensis</name>
    <dbReference type="NCBI Taxonomy" id="214687"/>
    <lineage>
        <taxon>Eukaryota</taxon>
        <taxon>Viridiplantae</taxon>
        <taxon>Streptophyta</taxon>
        <taxon>Embryophyta</taxon>
        <taxon>Tracheophyta</taxon>
        <taxon>Spermatophyta</taxon>
        <taxon>Magnoliopsida</taxon>
        <taxon>Liliopsida</taxon>
        <taxon>Zingiberales</taxon>
        <taxon>Musaceae</taxon>
        <taxon>Musa</taxon>
    </lineage>
</organism>
<dbReference type="EnsemblPlants" id="Ma06_t36370.1">
    <property type="protein sequence ID" value="Ma06_p36370.1"/>
    <property type="gene ID" value="Ma06_g36370"/>
</dbReference>
<protein>
    <submittedName>
        <fullName evidence="1">Uncharacterized protein</fullName>
    </submittedName>
</protein>
<dbReference type="Gramene" id="Ma06_t36370.1">
    <property type="protein sequence ID" value="Ma06_p36370.1"/>
    <property type="gene ID" value="Ma06_g36370"/>
</dbReference>
<keyword evidence="2" id="KW-1185">Reference proteome</keyword>
<dbReference type="AlphaFoldDB" id="A0A804JPD4"/>
<sequence>MISMDSHGFFILLVISVRSNSLFLFATQHLSNM</sequence>
<evidence type="ECO:0000313" key="1">
    <source>
        <dbReference type="EnsemblPlants" id="Ma06_p36370.1"/>
    </source>
</evidence>
<dbReference type="InParanoid" id="A0A804JPD4"/>
<name>A0A804JPD4_MUSAM</name>
<accession>A0A804JPD4</accession>